<comment type="similarity">
    <text evidence="10 11">Belongs to the TonB-dependent receptor family.</text>
</comment>
<keyword evidence="7 10" id="KW-0472">Membrane</keyword>
<dbReference type="RefSeq" id="WP_194182853.1">
    <property type="nucleotide sequence ID" value="NZ_JADGIK010000004.1"/>
</dbReference>
<keyword evidence="6 11" id="KW-0798">TonB box</keyword>
<keyword evidence="8 14" id="KW-0675">Receptor</keyword>
<evidence type="ECO:0000256" key="7">
    <source>
        <dbReference type="ARBA" id="ARBA00023136"/>
    </source>
</evidence>
<dbReference type="Gene3D" id="2.170.130.10">
    <property type="entry name" value="TonB-dependent receptor, plug domain"/>
    <property type="match status" value="1"/>
</dbReference>
<evidence type="ECO:0000259" key="12">
    <source>
        <dbReference type="Pfam" id="PF00593"/>
    </source>
</evidence>
<feature type="domain" description="TonB-dependent receptor-like beta-barrel" evidence="12">
    <location>
        <begin position="256"/>
        <end position="644"/>
    </location>
</feature>
<dbReference type="InterPro" id="IPR036942">
    <property type="entry name" value="Beta-barrel_TonB_sf"/>
</dbReference>
<dbReference type="PANTHER" id="PTHR30069">
    <property type="entry name" value="TONB-DEPENDENT OUTER MEMBRANE RECEPTOR"/>
    <property type="match status" value="1"/>
</dbReference>
<dbReference type="EMBL" id="JADGIK010000004">
    <property type="protein sequence ID" value="MBF0597308.1"/>
    <property type="molecule type" value="Genomic_DNA"/>
</dbReference>
<keyword evidence="15" id="KW-1185">Reference proteome</keyword>
<evidence type="ECO:0000313" key="14">
    <source>
        <dbReference type="EMBL" id="MBF0597308.1"/>
    </source>
</evidence>
<dbReference type="PROSITE" id="PS52016">
    <property type="entry name" value="TONB_DEPENDENT_REC_3"/>
    <property type="match status" value="1"/>
</dbReference>
<dbReference type="Pfam" id="PF07715">
    <property type="entry name" value="Plug"/>
    <property type="match status" value="1"/>
</dbReference>
<evidence type="ECO:0000256" key="10">
    <source>
        <dbReference type="PROSITE-ProRule" id="PRU01360"/>
    </source>
</evidence>
<organism evidence="14 15">
    <name type="scientific">Faecalibacter rhinopitheci</name>
    <dbReference type="NCBI Taxonomy" id="2779678"/>
    <lineage>
        <taxon>Bacteria</taxon>
        <taxon>Pseudomonadati</taxon>
        <taxon>Bacteroidota</taxon>
        <taxon>Flavobacteriia</taxon>
        <taxon>Flavobacteriales</taxon>
        <taxon>Weeksellaceae</taxon>
        <taxon>Faecalibacter</taxon>
    </lineage>
</organism>
<reference evidence="14" key="1">
    <citation type="submission" date="2020-10" db="EMBL/GenBank/DDBJ databases">
        <authorList>
            <person name="Lu T."/>
            <person name="Wang Q."/>
            <person name="Han X."/>
        </authorList>
    </citation>
    <scope>NUCLEOTIDE SEQUENCE</scope>
    <source>
        <strain evidence="14">WQ 117</strain>
    </source>
</reference>
<feature type="domain" description="TonB-dependent receptor plug" evidence="13">
    <location>
        <begin position="47"/>
        <end position="152"/>
    </location>
</feature>
<accession>A0A8J7K4C6</accession>
<dbReference type="AlphaFoldDB" id="A0A8J7K4C6"/>
<keyword evidence="5" id="KW-0732">Signal</keyword>
<dbReference type="InterPro" id="IPR037066">
    <property type="entry name" value="Plug_dom_sf"/>
</dbReference>
<evidence type="ECO:0000313" key="15">
    <source>
        <dbReference type="Proteomes" id="UP000608754"/>
    </source>
</evidence>
<sequence length="679" mass="78117">MKIHQNLFIYLPILFFSQNSKAQNNDSIQQLNEVVIESFQRKTLQFESTTSVNQINSDLLKLNHPERLLESFNFIPGTKMEERSPGSFRLSLRGSTIRSPFGVRNVKIYFDDFLLTDATGNAYLNLIEPQFIKNIDIMKGPQGGEYGSETGGIVLLQSNQNNNIKANVGTGSFGQFNESIQVGKRLGKHGLQIGQSHYQSNGYRDQSKIKRSSLFLKDQWKYSPSNEINLMLLYTAMDYETPGGLTLEQMNNNRKQSRLSTPTLPSAKDQKTGIINKTLLAGINHILNINEHWKQFTLIQTSYTDFQNPFISNFEKRKENNIQGRSYIDYKNQINDVTLNTRIGTEIGYNSTEFQNYDNNLGEKGNPQKFDNLQTLNGSFYASQHINFTNKWFVDASLSLYTTKYNWETIFPDFEEGKRKFKNQWLPQLGINYILTPTFSVRGKIAKGISSPTTEEVRSSNQKIQNNLNAEHGWNKEIGLRKKFNQWTIELSAFNYRLKEAIVKRQDDAGNDYFINAGGTMQNGIEWSIESKKFTFNHAIFNGLNFVLNGHVYDFKYKDYQVGSTNYSNHNIPGISKFSIQSYIGFDFLNNYKFNYTNYYNSSLYLNDANTVKEKDYIIGNMLVEYNYNLNGKKLNLYLGINNLYNSKYSSGYDLNAFGNRFYNPAATINYTIGSKFIL</sequence>
<evidence type="ECO:0000256" key="5">
    <source>
        <dbReference type="ARBA" id="ARBA00022729"/>
    </source>
</evidence>
<dbReference type="Proteomes" id="UP000608754">
    <property type="component" value="Unassembled WGS sequence"/>
</dbReference>
<dbReference type="Gene3D" id="2.40.170.20">
    <property type="entry name" value="TonB-dependent receptor, beta-barrel domain"/>
    <property type="match status" value="1"/>
</dbReference>
<dbReference type="GO" id="GO:0044718">
    <property type="term" value="P:siderophore transmembrane transport"/>
    <property type="evidence" value="ECO:0007669"/>
    <property type="project" value="TreeGrafter"/>
</dbReference>
<dbReference type="PANTHER" id="PTHR30069:SF29">
    <property type="entry name" value="HEMOGLOBIN AND HEMOGLOBIN-HAPTOGLOBIN-BINDING PROTEIN 1-RELATED"/>
    <property type="match status" value="1"/>
</dbReference>
<proteinExistence type="inferred from homology"/>
<keyword evidence="9 10" id="KW-0998">Cell outer membrane</keyword>
<comment type="caution">
    <text evidence="14">The sequence shown here is derived from an EMBL/GenBank/DDBJ whole genome shotgun (WGS) entry which is preliminary data.</text>
</comment>
<dbReference type="InterPro" id="IPR039426">
    <property type="entry name" value="TonB-dep_rcpt-like"/>
</dbReference>
<evidence type="ECO:0000256" key="3">
    <source>
        <dbReference type="ARBA" id="ARBA00022452"/>
    </source>
</evidence>
<keyword evidence="2 10" id="KW-0813">Transport</keyword>
<comment type="subcellular location">
    <subcellularLocation>
        <location evidence="1 10">Cell outer membrane</location>
        <topology evidence="1 10">Multi-pass membrane protein</topology>
    </subcellularLocation>
</comment>
<dbReference type="Pfam" id="PF00593">
    <property type="entry name" value="TonB_dep_Rec_b-barrel"/>
    <property type="match status" value="1"/>
</dbReference>
<name>A0A8J7K4C6_9FLAO</name>
<dbReference type="InterPro" id="IPR000531">
    <property type="entry name" value="Beta-barrel_TonB"/>
</dbReference>
<protein>
    <submittedName>
        <fullName evidence="14">TonB-dependent receptor</fullName>
    </submittedName>
</protein>
<keyword evidence="4 10" id="KW-0812">Transmembrane</keyword>
<dbReference type="SUPFAM" id="SSF56935">
    <property type="entry name" value="Porins"/>
    <property type="match status" value="1"/>
</dbReference>
<dbReference type="InterPro" id="IPR012910">
    <property type="entry name" value="Plug_dom"/>
</dbReference>
<evidence type="ECO:0000256" key="6">
    <source>
        <dbReference type="ARBA" id="ARBA00023077"/>
    </source>
</evidence>
<evidence type="ECO:0000256" key="2">
    <source>
        <dbReference type="ARBA" id="ARBA00022448"/>
    </source>
</evidence>
<evidence type="ECO:0000259" key="13">
    <source>
        <dbReference type="Pfam" id="PF07715"/>
    </source>
</evidence>
<evidence type="ECO:0000256" key="8">
    <source>
        <dbReference type="ARBA" id="ARBA00023170"/>
    </source>
</evidence>
<dbReference type="GO" id="GO:0009279">
    <property type="term" value="C:cell outer membrane"/>
    <property type="evidence" value="ECO:0007669"/>
    <property type="project" value="UniProtKB-SubCell"/>
</dbReference>
<evidence type="ECO:0000256" key="11">
    <source>
        <dbReference type="RuleBase" id="RU003357"/>
    </source>
</evidence>
<evidence type="ECO:0000256" key="1">
    <source>
        <dbReference type="ARBA" id="ARBA00004571"/>
    </source>
</evidence>
<keyword evidence="3 10" id="KW-1134">Transmembrane beta strand</keyword>
<evidence type="ECO:0000256" key="9">
    <source>
        <dbReference type="ARBA" id="ARBA00023237"/>
    </source>
</evidence>
<dbReference type="GO" id="GO:0015344">
    <property type="term" value="F:siderophore uptake transmembrane transporter activity"/>
    <property type="evidence" value="ECO:0007669"/>
    <property type="project" value="TreeGrafter"/>
</dbReference>
<gene>
    <name evidence="14" type="ORF">IM532_07590</name>
</gene>
<evidence type="ECO:0000256" key="4">
    <source>
        <dbReference type="ARBA" id="ARBA00022692"/>
    </source>
</evidence>